<evidence type="ECO:0000313" key="2">
    <source>
        <dbReference type="Proteomes" id="UP000827986"/>
    </source>
</evidence>
<accession>A0A9D3XXM7</accession>
<protein>
    <recommendedName>
        <fullName evidence="3">General transcription factor II-I repeat domain-containing protein 2</fullName>
    </recommendedName>
</protein>
<reference evidence="1" key="1">
    <citation type="submission" date="2021-09" db="EMBL/GenBank/DDBJ databases">
        <title>The genome of Mauremys mutica provides insights into the evolution of semi-aquatic lifestyle.</title>
        <authorList>
            <person name="Gong S."/>
            <person name="Gao Y."/>
        </authorList>
    </citation>
    <scope>NUCLEOTIDE SEQUENCE</scope>
    <source>
        <strain evidence="1">MM-2020</strain>
        <tissue evidence="1">Muscle</tissue>
    </source>
</reference>
<dbReference type="PANTHER" id="PTHR45913">
    <property type="entry name" value="EPM2A-INTERACTING PROTEIN 1"/>
    <property type="match status" value="1"/>
</dbReference>
<gene>
    <name evidence="1" type="ORF">KIL84_009437</name>
</gene>
<organism evidence="1 2">
    <name type="scientific">Mauremys mutica</name>
    <name type="common">yellowpond turtle</name>
    <dbReference type="NCBI Taxonomy" id="74926"/>
    <lineage>
        <taxon>Eukaryota</taxon>
        <taxon>Metazoa</taxon>
        <taxon>Chordata</taxon>
        <taxon>Craniata</taxon>
        <taxon>Vertebrata</taxon>
        <taxon>Euteleostomi</taxon>
        <taxon>Archelosauria</taxon>
        <taxon>Testudinata</taxon>
        <taxon>Testudines</taxon>
        <taxon>Cryptodira</taxon>
        <taxon>Durocryptodira</taxon>
        <taxon>Testudinoidea</taxon>
        <taxon>Geoemydidae</taxon>
        <taxon>Geoemydinae</taxon>
        <taxon>Mauremys</taxon>
    </lineage>
</organism>
<evidence type="ECO:0000313" key="1">
    <source>
        <dbReference type="EMBL" id="KAH1187912.1"/>
    </source>
</evidence>
<name>A0A9D3XXM7_9SAUR</name>
<evidence type="ECO:0008006" key="3">
    <source>
        <dbReference type="Google" id="ProtNLM"/>
    </source>
</evidence>
<dbReference type="EMBL" id="JAHDVG010000275">
    <property type="protein sequence ID" value="KAH1187912.1"/>
    <property type="molecule type" value="Genomic_DNA"/>
</dbReference>
<dbReference type="AlphaFoldDB" id="A0A9D3XXM7"/>
<proteinExistence type="predicted"/>
<keyword evidence="2" id="KW-1185">Reference proteome</keyword>
<comment type="caution">
    <text evidence="1">The sequence shown here is derived from an EMBL/GenBank/DDBJ whole genome shotgun (WGS) entry which is preliminary data.</text>
</comment>
<sequence length="124" mass="14004">MTVQRRIADISTNLSDQLKQRVSEFYFYSLAMDESTDLKDTAQLLIFIRGTDKNFEITEEPAGMCFMTGRITGKEISREMIKGMNDKSGLDFTSLVAICTNGAPVMCRKMLEQLVFLKNLSGDK</sequence>
<dbReference type="PANTHER" id="PTHR45913:SF5">
    <property type="entry name" value="GENERAL TRANSCRIPTION FACTOR II-I REPEAT DOMAIN-CONTAINING PROTEIN 2A-LIKE PROTEIN"/>
    <property type="match status" value="1"/>
</dbReference>
<dbReference type="Proteomes" id="UP000827986">
    <property type="component" value="Unassembled WGS sequence"/>
</dbReference>